<reference evidence="7" key="1">
    <citation type="journal article" date="2019" name="Int. J. Syst. Evol. Microbiol.">
        <title>The Global Catalogue of Microorganisms (GCM) 10K type strain sequencing project: providing services to taxonomists for standard genome sequencing and annotation.</title>
        <authorList>
            <consortium name="The Broad Institute Genomics Platform"/>
            <consortium name="The Broad Institute Genome Sequencing Center for Infectious Disease"/>
            <person name="Wu L."/>
            <person name="Ma J."/>
        </authorList>
    </citation>
    <scope>NUCLEOTIDE SEQUENCE [LARGE SCALE GENOMIC DNA]</scope>
    <source>
        <strain evidence="7">JCM 14370</strain>
    </source>
</reference>
<dbReference type="RefSeq" id="WP_189004798.1">
    <property type="nucleotide sequence ID" value="NZ_BMOD01000016.1"/>
</dbReference>
<name>A0ABQ2D6T2_9DEIO</name>
<evidence type="ECO:0000256" key="3">
    <source>
        <dbReference type="ARBA" id="ARBA00022825"/>
    </source>
</evidence>
<dbReference type="EMBL" id="BMOD01000016">
    <property type="protein sequence ID" value="GGJ45856.1"/>
    <property type="molecule type" value="Genomic_DNA"/>
</dbReference>
<keyword evidence="1" id="KW-0645">Protease</keyword>
<evidence type="ECO:0000256" key="1">
    <source>
        <dbReference type="ARBA" id="ARBA00022670"/>
    </source>
</evidence>
<evidence type="ECO:0000313" key="7">
    <source>
        <dbReference type="Proteomes" id="UP000632222"/>
    </source>
</evidence>
<dbReference type="PANTHER" id="PTHR42881:SF13">
    <property type="entry name" value="PROLYL ENDOPEPTIDASE"/>
    <property type="match status" value="1"/>
</dbReference>
<dbReference type="InterPro" id="IPR051167">
    <property type="entry name" value="Prolyl_oligopep/macrocyclase"/>
</dbReference>
<gene>
    <name evidence="6" type="ORF">GCM10008938_35120</name>
</gene>
<dbReference type="SUPFAM" id="SSF50993">
    <property type="entry name" value="Peptidase/esterase 'gauge' domain"/>
    <property type="match status" value="1"/>
</dbReference>
<sequence>MNELHDPYLWLEEIEDPNAQQWVNAQRQQLAWLEQQPEVQNLQQRIETALNGNDNIAIPNCHHGWFYNFWKDAQHPRGIWRRTTPQSYRQEQPDWEVLLDVDVLANQEQESWVWQESVICPDDPDRALVFLSRGGADATVMREFDLQSKTFLAEGFFAPENKQSASWKDRDTLWITCALNEQEKTLAGYPYITRVWHRGQPLQEATAVHTGQPTDAGIWTYTEQTGGHQYQVIRQLVNFFDAELHINWQNQVHRIHKPPRSESIFFHDLVVCWLREDWTQQDQTFTAGSLIITPLQEALQPDPAYDLLFAPPAGMSLQSLTATSTHILITALHHVRSEVHAFSRTLQGWNRQQIEVPALARINLWAEDPDSSDAFFMTVTGFLTPTTLLRMTPEGDAEVLKSNPHRFDTQGLVVEQHFATSKDGTQIPYFQVAPAHLPLTGQHPTLLYGYGGFEHALMPSYSSGLGLGWLSKGGVYVLSNIRGGSEYGPMWHQAVLRENRQKAYEDFIAIAEDLIRRGVTSPEHLGIRGGSNGGLLTSVMLTQRPELFKAVVSEVPLTDMFRYHKLLAGASWVAEYGDPETEDWNFLSQYSPYHNVKTAAEQPYPRTFYLSSTRDDRVHPAHARKMVARLKEAGHDVLYYENTEGGHAGSANNQQTAHWQALVYSFLWQELQ</sequence>
<keyword evidence="2" id="KW-0378">Hydrolase</keyword>
<dbReference type="PANTHER" id="PTHR42881">
    <property type="entry name" value="PROLYL ENDOPEPTIDASE"/>
    <property type="match status" value="1"/>
</dbReference>
<comment type="caution">
    <text evidence="6">The sequence shown here is derived from an EMBL/GenBank/DDBJ whole genome shotgun (WGS) entry which is preliminary data.</text>
</comment>
<dbReference type="Pfam" id="PF00326">
    <property type="entry name" value="Peptidase_S9"/>
    <property type="match status" value="1"/>
</dbReference>
<dbReference type="InterPro" id="IPR023302">
    <property type="entry name" value="Pept_S9A_N"/>
</dbReference>
<organism evidence="6 7">
    <name type="scientific">Deinococcus roseus</name>
    <dbReference type="NCBI Taxonomy" id="392414"/>
    <lineage>
        <taxon>Bacteria</taxon>
        <taxon>Thermotogati</taxon>
        <taxon>Deinococcota</taxon>
        <taxon>Deinococci</taxon>
        <taxon>Deinococcales</taxon>
        <taxon>Deinococcaceae</taxon>
        <taxon>Deinococcus</taxon>
    </lineage>
</organism>
<feature type="domain" description="Peptidase S9A N-terminal" evidence="5">
    <location>
        <begin position="4"/>
        <end position="399"/>
    </location>
</feature>
<evidence type="ECO:0000259" key="5">
    <source>
        <dbReference type="Pfam" id="PF02897"/>
    </source>
</evidence>
<dbReference type="PRINTS" id="PR00862">
    <property type="entry name" value="PROLIGOPTASE"/>
</dbReference>
<dbReference type="Gene3D" id="2.130.10.120">
    <property type="entry name" value="Prolyl oligopeptidase, N-terminal domain"/>
    <property type="match status" value="1"/>
</dbReference>
<dbReference type="InterPro" id="IPR002470">
    <property type="entry name" value="Peptidase_S9A"/>
</dbReference>
<keyword evidence="3" id="KW-0720">Serine protease</keyword>
<dbReference type="InterPro" id="IPR029058">
    <property type="entry name" value="AB_hydrolase_fold"/>
</dbReference>
<feature type="domain" description="Peptidase S9 prolyl oligopeptidase catalytic" evidence="4">
    <location>
        <begin position="469"/>
        <end position="671"/>
    </location>
</feature>
<accession>A0ABQ2D6T2</accession>
<dbReference type="Pfam" id="PF02897">
    <property type="entry name" value="Peptidase_S9_N"/>
    <property type="match status" value="1"/>
</dbReference>
<evidence type="ECO:0000313" key="6">
    <source>
        <dbReference type="EMBL" id="GGJ45856.1"/>
    </source>
</evidence>
<dbReference type="Gene3D" id="3.40.50.1820">
    <property type="entry name" value="alpha/beta hydrolase"/>
    <property type="match status" value="1"/>
</dbReference>
<dbReference type="InterPro" id="IPR001375">
    <property type="entry name" value="Peptidase_S9_cat"/>
</dbReference>
<keyword evidence="7" id="KW-1185">Reference proteome</keyword>
<dbReference type="Proteomes" id="UP000632222">
    <property type="component" value="Unassembled WGS sequence"/>
</dbReference>
<evidence type="ECO:0000259" key="4">
    <source>
        <dbReference type="Pfam" id="PF00326"/>
    </source>
</evidence>
<proteinExistence type="predicted"/>
<dbReference type="SUPFAM" id="SSF53474">
    <property type="entry name" value="alpha/beta-Hydrolases"/>
    <property type="match status" value="1"/>
</dbReference>
<evidence type="ECO:0000256" key="2">
    <source>
        <dbReference type="ARBA" id="ARBA00022801"/>
    </source>
</evidence>
<protein>
    <submittedName>
        <fullName evidence="6">Prolyl oligopeptidase</fullName>
    </submittedName>
</protein>